<keyword evidence="3" id="KW-0833">Ubl conjugation pathway</keyword>
<dbReference type="EMBL" id="JAUJYO010000019">
    <property type="protein sequence ID" value="KAK1288966.1"/>
    <property type="molecule type" value="Genomic_DNA"/>
</dbReference>
<evidence type="ECO:0000256" key="1">
    <source>
        <dbReference type="ARBA" id="ARBA00002668"/>
    </source>
</evidence>
<reference evidence="6" key="1">
    <citation type="journal article" date="2023" name="Nat. Commun.">
        <title>Diploid and tetraploid genomes of Acorus and the evolution of monocots.</title>
        <authorList>
            <person name="Ma L."/>
            <person name="Liu K.W."/>
            <person name="Li Z."/>
            <person name="Hsiao Y.Y."/>
            <person name="Qi Y."/>
            <person name="Fu T."/>
            <person name="Tang G.D."/>
            <person name="Zhang D."/>
            <person name="Sun W.H."/>
            <person name="Liu D.K."/>
            <person name="Li Y."/>
            <person name="Chen G.Z."/>
            <person name="Liu X.D."/>
            <person name="Liao X.Y."/>
            <person name="Jiang Y.T."/>
            <person name="Yu X."/>
            <person name="Hao Y."/>
            <person name="Huang J."/>
            <person name="Zhao X.W."/>
            <person name="Ke S."/>
            <person name="Chen Y.Y."/>
            <person name="Wu W.L."/>
            <person name="Hsu J.L."/>
            <person name="Lin Y.F."/>
            <person name="Huang M.D."/>
            <person name="Li C.Y."/>
            <person name="Huang L."/>
            <person name="Wang Z.W."/>
            <person name="Zhao X."/>
            <person name="Zhong W.Y."/>
            <person name="Peng D.H."/>
            <person name="Ahmad S."/>
            <person name="Lan S."/>
            <person name="Zhang J.S."/>
            <person name="Tsai W.C."/>
            <person name="Van de Peer Y."/>
            <person name="Liu Z.J."/>
        </authorList>
    </citation>
    <scope>NUCLEOTIDE SEQUENCE</scope>
    <source>
        <strain evidence="6">CP</strain>
    </source>
</reference>
<accession>A0AAV9CIV2</accession>
<dbReference type="InterPro" id="IPR011333">
    <property type="entry name" value="SKP1/BTB/POZ_sf"/>
</dbReference>
<gene>
    <name evidence="6" type="ORF">QJS10_CPB19g00551</name>
</gene>
<dbReference type="InterPro" id="IPR058039">
    <property type="entry name" value="At3g05675-like_ankyrin"/>
</dbReference>
<feature type="compositionally biased region" description="Basic residues" evidence="4">
    <location>
        <begin position="1"/>
        <end position="11"/>
    </location>
</feature>
<dbReference type="AlphaFoldDB" id="A0AAV9CIV2"/>
<dbReference type="InterPro" id="IPR038920">
    <property type="entry name" value="At3g05675-like"/>
</dbReference>
<feature type="compositionally biased region" description="Low complexity" evidence="4">
    <location>
        <begin position="22"/>
        <end position="32"/>
    </location>
</feature>
<evidence type="ECO:0000313" key="6">
    <source>
        <dbReference type="EMBL" id="KAK1288966.1"/>
    </source>
</evidence>
<dbReference type="Pfam" id="PF25553">
    <property type="entry name" value="BTB-POZ_ANK-like"/>
    <property type="match status" value="1"/>
</dbReference>
<comment type="function">
    <text evidence="1">May act as a substrate-specific adapter of an E3 ubiquitin-protein ligase complex (CUL3-RBX1-BTB) which mediates the ubiquitination and subsequent proteasomal degradation of target proteins.</text>
</comment>
<dbReference type="PANTHER" id="PTHR31060:SF6">
    <property type="entry name" value="EXPRESSED PROTEIN"/>
    <property type="match status" value="1"/>
</dbReference>
<proteinExistence type="predicted"/>
<evidence type="ECO:0000256" key="4">
    <source>
        <dbReference type="SAM" id="MobiDB-lite"/>
    </source>
</evidence>
<evidence type="ECO:0000313" key="7">
    <source>
        <dbReference type="Proteomes" id="UP001180020"/>
    </source>
</evidence>
<evidence type="ECO:0000259" key="5">
    <source>
        <dbReference type="Pfam" id="PF25553"/>
    </source>
</evidence>
<feature type="domain" description="At3g05675-like ankyrin-like" evidence="5">
    <location>
        <begin position="249"/>
        <end position="458"/>
    </location>
</feature>
<organism evidence="6 7">
    <name type="scientific">Acorus calamus</name>
    <name type="common">Sweet flag</name>
    <dbReference type="NCBI Taxonomy" id="4465"/>
    <lineage>
        <taxon>Eukaryota</taxon>
        <taxon>Viridiplantae</taxon>
        <taxon>Streptophyta</taxon>
        <taxon>Embryophyta</taxon>
        <taxon>Tracheophyta</taxon>
        <taxon>Spermatophyta</taxon>
        <taxon>Magnoliopsida</taxon>
        <taxon>Liliopsida</taxon>
        <taxon>Acoraceae</taxon>
        <taxon>Acorus</taxon>
    </lineage>
</organism>
<protein>
    <submittedName>
        <fullName evidence="6">BTB/POZ domain-containing protein</fullName>
    </submittedName>
</protein>
<dbReference type="Gene3D" id="3.30.710.10">
    <property type="entry name" value="Potassium Channel Kv1.1, Chain A"/>
    <property type="match status" value="1"/>
</dbReference>
<feature type="region of interest" description="Disordered" evidence="4">
    <location>
        <begin position="1"/>
        <end position="52"/>
    </location>
</feature>
<evidence type="ECO:0000256" key="2">
    <source>
        <dbReference type="ARBA" id="ARBA00004906"/>
    </source>
</evidence>
<name>A0AAV9CIV2_ACOCL</name>
<comment type="caution">
    <text evidence="6">The sequence shown here is derived from an EMBL/GenBank/DDBJ whole genome shotgun (WGS) entry which is preliminary data.</text>
</comment>
<reference evidence="6" key="2">
    <citation type="submission" date="2023-06" db="EMBL/GenBank/DDBJ databases">
        <authorList>
            <person name="Ma L."/>
            <person name="Liu K.-W."/>
            <person name="Li Z."/>
            <person name="Hsiao Y.-Y."/>
            <person name="Qi Y."/>
            <person name="Fu T."/>
            <person name="Tang G."/>
            <person name="Zhang D."/>
            <person name="Sun W.-H."/>
            <person name="Liu D.-K."/>
            <person name="Li Y."/>
            <person name="Chen G.-Z."/>
            <person name="Liu X.-D."/>
            <person name="Liao X.-Y."/>
            <person name="Jiang Y.-T."/>
            <person name="Yu X."/>
            <person name="Hao Y."/>
            <person name="Huang J."/>
            <person name="Zhao X.-W."/>
            <person name="Ke S."/>
            <person name="Chen Y.-Y."/>
            <person name="Wu W.-L."/>
            <person name="Hsu J.-L."/>
            <person name="Lin Y.-F."/>
            <person name="Huang M.-D."/>
            <person name="Li C.-Y."/>
            <person name="Huang L."/>
            <person name="Wang Z.-W."/>
            <person name="Zhao X."/>
            <person name="Zhong W.-Y."/>
            <person name="Peng D.-H."/>
            <person name="Ahmad S."/>
            <person name="Lan S."/>
            <person name="Zhang J.-S."/>
            <person name="Tsai W.-C."/>
            <person name="Van De Peer Y."/>
            <person name="Liu Z.-J."/>
        </authorList>
    </citation>
    <scope>NUCLEOTIDE SEQUENCE</scope>
    <source>
        <strain evidence="6">CP</strain>
        <tissue evidence="6">Leaves</tissue>
    </source>
</reference>
<dbReference type="Proteomes" id="UP001180020">
    <property type="component" value="Unassembled WGS sequence"/>
</dbReference>
<evidence type="ECO:0000256" key="3">
    <source>
        <dbReference type="ARBA" id="ARBA00022786"/>
    </source>
</evidence>
<sequence length="468" mass="51458">MQSGALKKRQRLGGSTNLTRISSSSSANLSLPSSPPSDDPPVSSALLRPDFRPGGFNDPSSSDVLLRLHLHPSRSPAPSIDLHLHSSPLRRSRYFSALLSDRWSKGTSSAGGGDSLLLNLNVPAFDAHVSVLRLLYSPDFSGAIASPSDALFLLSVAIELLFDDLIGACVRYLEAVPWTEEEERAVLSAVPFLSPDESAVLLARLTPDGADDAAEEMLQGLVHAAIGGTEPKVATVKAFVARVLRDFSSRDTVRRVLVRVFVSSLAKVKELLEAYWRPDVRGDRDELEAKQRLNLHSAVAKGRHLLWVVERMVELGVAEEAVEEWSEQGAFAADLEKGFRDDAFRNIAPGLPTIMMRCTCRLANAVTAGEVLAARQVRLNLVKDWLPVLKVCRDNVSPIPSGQKLLYQELEETFLRIISTLPMSDAQKLLQECLTFSTRNVEDCPHLVLAFNTWFRRANRSKSNEDST</sequence>
<dbReference type="PANTHER" id="PTHR31060">
    <property type="entry name" value="OSJNBA0011J08.25 PROTEIN-RELATED"/>
    <property type="match status" value="1"/>
</dbReference>
<keyword evidence="7" id="KW-1185">Reference proteome</keyword>
<comment type="pathway">
    <text evidence="2">Protein modification; protein ubiquitination.</text>
</comment>